<dbReference type="AlphaFoldDB" id="A0A7Z2T888"/>
<name>A0A7Z2T888_9VIBR</name>
<dbReference type="KEGG" id="vas:GT360_21665"/>
<organism evidence="1 2">
    <name type="scientific">Vibrio astriarenae</name>
    <dbReference type="NCBI Taxonomy" id="1481923"/>
    <lineage>
        <taxon>Bacteria</taxon>
        <taxon>Pseudomonadati</taxon>
        <taxon>Pseudomonadota</taxon>
        <taxon>Gammaproteobacteria</taxon>
        <taxon>Vibrionales</taxon>
        <taxon>Vibrionaceae</taxon>
        <taxon>Vibrio</taxon>
    </lineage>
</organism>
<dbReference type="RefSeq" id="WP_164651085.1">
    <property type="nucleotide sequence ID" value="NZ_CP047476.1"/>
</dbReference>
<reference evidence="1 2" key="1">
    <citation type="submission" date="2020-01" db="EMBL/GenBank/DDBJ databases">
        <title>Whole genome and functional gene identification of agarase of Vibrio HN897.</title>
        <authorList>
            <person name="Liu Y."/>
            <person name="Zhao Z."/>
        </authorList>
    </citation>
    <scope>NUCLEOTIDE SEQUENCE [LARGE SCALE GENOMIC DNA]</scope>
    <source>
        <strain evidence="1 2">HN897</strain>
    </source>
</reference>
<protein>
    <recommendedName>
        <fullName evidence="3">SH3 domain-containing protein</fullName>
    </recommendedName>
</protein>
<gene>
    <name evidence="1" type="ORF">GT360_21665</name>
</gene>
<accession>A0A7Z2T888</accession>
<sequence>MKKLLMIILLLLGVACAAGGYYLFIYKNDEVPDASIEEVAELEIVESEVQQPILDLEAEKPRIKEYYVAEPRIGVRESRVQEAFVERELFRGEKVVVLEEKDGWGRISSYFVYQEGGDEVAEWVQLSELQEQPPEISKEERYETVKLSIQGSDDFLLYQESFTKHSDRLIEQKTCDLLDFEESSGWMRSINYPDRQIYFVYCGGLRPADKVYLDVLSGDIFFP</sequence>
<dbReference type="PROSITE" id="PS51257">
    <property type="entry name" value="PROKAR_LIPOPROTEIN"/>
    <property type="match status" value="1"/>
</dbReference>
<dbReference type="Proteomes" id="UP000464262">
    <property type="component" value="Chromosome 2"/>
</dbReference>
<evidence type="ECO:0000313" key="2">
    <source>
        <dbReference type="Proteomes" id="UP000464262"/>
    </source>
</evidence>
<evidence type="ECO:0000313" key="1">
    <source>
        <dbReference type="EMBL" id="QIA66100.1"/>
    </source>
</evidence>
<dbReference type="EMBL" id="CP047476">
    <property type="protein sequence ID" value="QIA66100.1"/>
    <property type="molecule type" value="Genomic_DNA"/>
</dbReference>
<evidence type="ECO:0008006" key="3">
    <source>
        <dbReference type="Google" id="ProtNLM"/>
    </source>
</evidence>
<keyword evidence="2" id="KW-1185">Reference proteome</keyword>
<proteinExistence type="predicted"/>